<gene>
    <name evidence="7" type="ORF">MSL71_31500</name>
</gene>
<evidence type="ECO:0000313" key="8">
    <source>
        <dbReference type="Proteomes" id="UP000507962"/>
    </source>
</evidence>
<reference evidence="7 8" key="1">
    <citation type="submission" date="2019-03" db="EMBL/GenBank/DDBJ databases">
        <authorList>
            <person name="Nijsse B."/>
        </authorList>
    </citation>
    <scope>NUCLEOTIDE SEQUENCE [LARGE SCALE GENOMIC DNA]</scope>
    <source>
        <strain evidence="7">Desulfoluna butyratoxydans MSL71</strain>
    </source>
</reference>
<dbReference type="InterPro" id="IPR003593">
    <property type="entry name" value="AAA+_ATPase"/>
</dbReference>
<organism evidence="7 8">
    <name type="scientific">Desulfoluna butyratoxydans</name>
    <dbReference type="NCBI Taxonomy" id="231438"/>
    <lineage>
        <taxon>Bacteria</taxon>
        <taxon>Pseudomonadati</taxon>
        <taxon>Thermodesulfobacteriota</taxon>
        <taxon>Desulfobacteria</taxon>
        <taxon>Desulfobacterales</taxon>
        <taxon>Desulfolunaceae</taxon>
        <taxon>Desulfoluna</taxon>
    </lineage>
</organism>
<dbReference type="CDD" id="cd03221">
    <property type="entry name" value="ABCF_EF-3"/>
    <property type="match status" value="2"/>
</dbReference>
<name>A0A4U8YUC9_9BACT</name>
<dbReference type="PANTHER" id="PTHR42855">
    <property type="entry name" value="ABC TRANSPORTER ATP-BINDING SUBUNIT"/>
    <property type="match status" value="1"/>
</dbReference>
<dbReference type="Pfam" id="PF12848">
    <property type="entry name" value="ABC_tran_Xtn"/>
    <property type="match status" value="1"/>
</dbReference>
<keyword evidence="1" id="KW-0677">Repeat</keyword>
<dbReference type="InterPro" id="IPR032781">
    <property type="entry name" value="ABC_tran_Xtn"/>
</dbReference>
<evidence type="ECO:0000256" key="2">
    <source>
        <dbReference type="ARBA" id="ARBA00022741"/>
    </source>
</evidence>
<keyword evidence="8" id="KW-1185">Reference proteome</keyword>
<sequence length="545" mass="61016">MICATNVALAYGKRVLFKDVNIKFTPGNCYGLIGANGAGKSTFLKILAGEIESDKGDISVGPGERIAVLRQDHFAFDEETVINTVIMGHQRLYDIMVERDAIYAKAEFTEEDGIRSGELEAEFAEMNGYEAESEAAVLLNGLGIPEEMRHLKMKELEGGDKVRVLLAQALFGNPDVLLLDEPTNHLDLKSIAWLDDFLARFQNTVIVVSHDRHFLNQVCTHIADIDYGKIQVFVGNYDFWCQASRLIQKQKQNENKKTADKAKELTSFIQRFSSNASKAKQATSRKKLLEKLTLEDMPVSSRRYPWVAFKPERPCGNVILEIENLSKTIDGQEVLRDLNLVVNNGDKVAFVGDNGLAKSTLFQILAGEMEPDSGSFRWGQTITPSFFLKENRQYFETDMTLVQWLLQYAPPEEGESFARGFLGRMLFSGEEAMKKTGVLSGGEKVRCMLSRMMLSDANVLVMDEPTNHLDLESITSLNEGLMAFPEVILFASHDHQFVSTVANRIVELTPRGSLDRLMSFDDYLASADVAKEREEHYCGESALAL</sequence>
<dbReference type="InterPro" id="IPR051309">
    <property type="entry name" value="ABCF_ATPase"/>
</dbReference>
<dbReference type="Gene3D" id="3.40.50.300">
    <property type="entry name" value="P-loop containing nucleotide triphosphate hydrolases"/>
    <property type="match status" value="2"/>
</dbReference>
<evidence type="ECO:0000256" key="4">
    <source>
        <dbReference type="ARBA" id="ARBA00061551"/>
    </source>
</evidence>
<dbReference type="SUPFAM" id="SSF52540">
    <property type="entry name" value="P-loop containing nucleoside triphosphate hydrolases"/>
    <property type="match status" value="2"/>
</dbReference>
<dbReference type="FunFam" id="3.40.50.300:FF:000011">
    <property type="entry name" value="Putative ABC transporter ATP-binding component"/>
    <property type="match status" value="1"/>
</dbReference>
<evidence type="ECO:0000313" key="7">
    <source>
        <dbReference type="EMBL" id="VFQ45492.1"/>
    </source>
</evidence>
<dbReference type="InterPro" id="IPR027417">
    <property type="entry name" value="P-loop_NTPase"/>
</dbReference>
<proteinExistence type="inferred from homology"/>
<dbReference type="PANTHER" id="PTHR42855:SF2">
    <property type="entry name" value="DRUG RESISTANCE ABC TRANSPORTER,ATP-BINDING PROTEIN"/>
    <property type="match status" value="1"/>
</dbReference>
<evidence type="ECO:0000256" key="3">
    <source>
        <dbReference type="ARBA" id="ARBA00022840"/>
    </source>
</evidence>
<dbReference type="SMART" id="SM00382">
    <property type="entry name" value="AAA"/>
    <property type="match status" value="2"/>
</dbReference>
<comment type="similarity">
    <text evidence="4">Belongs to the ABC transporter superfamily. ABCF family. YbiT subfamily.</text>
</comment>
<keyword evidence="2" id="KW-0547">Nucleotide-binding</keyword>
<dbReference type="GO" id="GO:0016887">
    <property type="term" value="F:ATP hydrolysis activity"/>
    <property type="evidence" value="ECO:0007669"/>
    <property type="project" value="InterPro"/>
</dbReference>
<accession>A0A4U8YUC9</accession>
<dbReference type="EMBL" id="CAADHO010000005">
    <property type="protein sequence ID" value="VFQ45492.1"/>
    <property type="molecule type" value="Genomic_DNA"/>
</dbReference>
<protein>
    <recommendedName>
        <fullName evidence="5">Probable ATP-binding protein YbiT</fullName>
    </recommendedName>
</protein>
<feature type="domain" description="ABC transporter" evidence="6">
    <location>
        <begin position="2"/>
        <end position="252"/>
    </location>
</feature>
<dbReference type="PROSITE" id="PS50893">
    <property type="entry name" value="ABC_TRANSPORTER_2"/>
    <property type="match status" value="2"/>
</dbReference>
<feature type="domain" description="ABC transporter" evidence="6">
    <location>
        <begin position="320"/>
        <end position="536"/>
    </location>
</feature>
<dbReference type="InterPro" id="IPR003439">
    <property type="entry name" value="ABC_transporter-like_ATP-bd"/>
</dbReference>
<dbReference type="Proteomes" id="UP000507962">
    <property type="component" value="Unassembled WGS sequence"/>
</dbReference>
<dbReference type="AlphaFoldDB" id="A0A4U8YUC9"/>
<dbReference type="FunFam" id="3.40.50.300:FF:000070">
    <property type="entry name" value="Putative ABC transporter ATP-binding component"/>
    <property type="match status" value="1"/>
</dbReference>
<dbReference type="RefSeq" id="WP_180142082.1">
    <property type="nucleotide sequence ID" value="NZ_CAADHO010000005.1"/>
</dbReference>
<evidence type="ECO:0000259" key="6">
    <source>
        <dbReference type="PROSITE" id="PS50893"/>
    </source>
</evidence>
<keyword evidence="3" id="KW-0067">ATP-binding</keyword>
<evidence type="ECO:0000256" key="1">
    <source>
        <dbReference type="ARBA" id="ARBA00022737"/>
    </source>
</evidence>
<evidence type="ECO:0000256" key="5">
    <source>
        <dbReference type="ARBA" id="ARBA00074044"/>
    </source>
</evidence>
<dbReference type="GO" id="GO:0005524">
    <property type="term" value="F:ATP binding"/>
    <property type="evidence" value="ECO:0007669"/>
    <property type="project" value="UniProtKB-KW"/>
</dbReference>
<dbReference type="Pfam" id="PF00005">
    <property type="entry name" value="ABC_tran"/>
    <property type="match status" value="2"/>
</dbReference>